<sequence>MTAPPLLAVEGLTKNFAGLRAVDGVSFAIADGTITGIIGPNGSGKSTTIDCISGFQRPDAGRVLLDGADITGRPADAIARAGLIRTFQAVRLYDQMSVRENLLQAARPFQQVGWVADFLRTAAMRRAVDAAEARAEELIAMIGLERYRDAPAVILSYGQKKLVALAAALMPRPRLVVLDEPVAGVNPTRIREIEEVILRLHAAGETFVIVEHNVEFIMRLCSRILVFVQGAKTMEGDPAAVQSDERVLEAYLGIRA</sequence>
<dbReference type="InterPro" id="IPR032823">
    <property type="entry name" value="BCA_ABC_TP_C"/>
</dbReference>
<dbReference type="Pfam" id="PF12399">
    <property type="entry name" value="BCA_ABC_TP_C"/>
    <property type="match status" value="1"/>
</dbReference>
<protein>
    <submittedName>
        <fullName evidence="5">ABC transporter ATP-binding protein</fullName>
    </submittedName>
</protein>
<dbReference type="InterPro" id="IPR027417">
    <property type="entry name" value="P-loop_NTPase"/>
</dbReference>
<dbReference type="InterPro" id="IPR017871">
    <property type="entry name" value="ABC_transporter-like_CS"/>
</dbReference>
<feature type="domain" description="ABC transporter" evidence="4">
    <location>
        <begin position="7"/>
        <end position="254"/>
    </location>
</feature>
<evidence type="ECO:0000256" key="1">
    <source>
        <dbReference type="ARBA" id="ARBA00022448"/>
    </source>
</evidence>
<keyword evidence="6" id="KW-1185">Reference proteome</keyword>
<proteinExistence type="predicted"/>
<dbReference type="CDD" id="cd03219">
    <property type="entry name" value="ABC_Mj1267_LivG_branched"/>
    <property type="match status" value="1"/>
</dbReference>
<keyword evidence="2" id="KW-0547">Nucleotide-binding</keyword>
<dbReference type="InterPro" id="IPR003593">
    <property type="entry name" value="AAA+_ATPase"/>
</dbReference>
<dbReference type="PANTHER" id="PTHR45772">
    <property type="entry name" value="CONSERVED COMPONENT OF ABC TRANSPORTER FOR NATURAL AMINO ACIDS-RELATED"/>
    <property type="match status" value="1"/>
</dbReference>
<dbReference type="RefSeq" id="WP_379900282.1">
    <property type="nucleotide sequence ID" value="NZ_JBHRTR010000025.1"/>
</dbReference>
<evidence type="ECO:0000256" key="2">
    <source>
        <dbReference type="ARBA" id="ARBA00022741"/>
    </source>
</evidence>
<dbReference type="SMART" id="SM00382">
    <property type="entry name" value="AAA"/>
    <property type="match status" value="1"/>
</dbReference>
<dbReference type="PANTHER" id="PTHR45772:SF9">
    <property type="entry name" value="CONSERVED COMPONENT OF ABC TRANSPORTER FOR NATURAL AMINO ACIDS"/>
    <property type="match status" value="1"/>
</dbReference>
<evidence type="ECO:0000313" key="5">
    <source>
        <dbReference type="EMBL" id="MFC3227800.1"/>
    </source>
</evidence>
<organism evidence="5 6">
    <name type="scientific">Marinibaculum pumilum</name>
    <dbReference type="NCBI Taxonomy" id="1766165"/>
    <lineage>
        <taxon>Bacteria</taxon>
        <taxon>Pseudomonadati</taxon>
        <taxon>Pseudomonadota</taxon>
        <taxon>Alphaproteobacteria</taxon>
        <taxon>Rhodospirillales</taxon>
        <taxon>Rhodospirillaceae</taxon>
        <taxon>Marinibaculum</taxon>
    </lineage>
</organism>
<dbReference type="Gene3D" id="3.40.50.300">
    <property type="entry name" value="P-loop containing nucleotide triphosphate hydrolases"/>
    <property type="match status" value="1"/>
</dbReference>
<dbReference type="InterPro" id="IPR051120">
    <property type="entry name" value="ABC_AA/LPS_Transport"/>
</dbReference>
<evidence type="ECO:0000313" key="6">
    <source>
        <dbReference type="Proteomes" id="UP001595528"/>
    </source>
</evidence>
<evidence type="ECO:0000256" key="3">
    <source>
        <dbReference type="ARBA" id="ARBA00022840"/>
    </source>
</evidence>
<keyword evidence="3 5" id="KW-0067">ATP-binding</keyword>
<reference evidence="6" key="1">
    <citation type="journal article" date="2019" name="Int. J. Syst. Evol. Microbiol.">
        <title>The Global Catalogue of Microorganisms (GCM) 10K type strain sequencing project: providing services to taxonomists for standard genome sequencing and annotation.</title>
        <authorList>
            <consortium name="The Broad Institute Genomics Platform"/>
            <consortium name="The Broad Institute Genome Sequencing Center for Infectious Disease"/>
            <person name="Wu L."/>
            <person name="Ma J."/>
        </authorList>
    </citation>
    <scope>NUCLEOTIDE SEQUENCE [LARGE SCALE GENOMIC DNA]</scope>
    <source>
        <strain evidence="6">KCTC 42964</strain>
    </source>
</reference>
<dbReference type="EMBL" id="JBHRTR010000025">
    <property type="protein sequence ID" value="MFC3227800.1"/>
    <property type="molecule type" value="Genomic_DNA"/>
</dbReference>
<dbReference type="Pfam" id="PF00005">
    <property type="entry name" value="ABC_tran"/>
    <property type="match status" value="1"/>
</dbReference>
<comment type="caution">
    <text evidence="5">The sequence shown here is derived from an EMBL/GenBank/DDBJ whole genome shotgun (WGS) entry which is preliminary data.</text>
</comment>
<gene>
    <name evidence="5" type="ORF">ACFOGJ_11190</name>
</gene>
<dbReference type="PROSITE" id="PS50893">
    <property type="entry name" value="ABC_TRANSPORTER_2"/>
    <property type="match status" value="1"/>
</dbReference>
<dbReference type="GO" id="GO:0005524">
    <property type="term" value="F:ATP binding"/>
    <property type="evidence" value="ECO:0007669"/>
    <property type="project" value="UniProtKB-KW"/>
</dbReference>
<dbReference type="PROSITE" id="PS00211">
    <property type="entry name" value="ABC_TRANSPORTER_1"/>
    <property type="match status" value="1"/>
</dbReference>
<dbReference type="SUPFAM" id="SSF52540">
    <property type="entry name" value="P-loop containing nucleoside triphosphate hydrolases"/>
    <property type="match status" value="1"/>
</dbReference>
<keyword evidence="1" id="KW-0813">Transport</keyword>
<dbReference type="Proteomes" id="UP001595528">
    <property type="component" value="Unassembled WGS sequence"/>
</dbReference>
<dbReference type="InterPro" id="IPR003439">
    <property type="entry name" value="ABC_transporter-like_ATP-bd"/>
</dbReference>
<accession>A0ABV7KZG9</accession>
<evidence type="ECO:0000259" key="4">
    <source>
        <dbReference type="PROSITE" id="PS50893"/>
    </source>
</evidence>
<name>A0ABV7KZG9_9PROT</name>